<accession>A0A343TH41</accession>
<dbReference type="SUPFAM" id="SSF53335">
    <property type="entry name" value="S-adenosyl-L-methionine-dependent methyltransferases"/>
    <property type="match status" value="1"/>
</dbReference>
<dbReference type="KEGG" id="hdf:AArcSl_0767"/>
<dbReference type="Gene3D" id="3.40.50.150">
    <property type="entry name" value="Vaccinia Virus protein VP39"/>
    <property type="match status" value="1"/>
</dbReference>
<organism evidence="5 6">
    <name type="scientific">Halalkaliarchaeum desulfuricum</name>
    <dbReference type="NCBI Taxonomy" id="2055893"/>
    <lineage>
        <taxon>Archaea</taxon>
        <taxon>Methanobacteriati</taxon>
        <taxon>Methanobacteriota</taxon>
        <taxon>Stenosarchaea group</taxon>
        <taxon>Halobacteria</taxon>
        <taxon>Halobacteriales</taxon>
        <taxon>Haloferacaceae</taxon>
        <taxon>Halalkaliarchaeum</taxon>
    </lineage>
</organism>
<dbReference type="RefSeq" id="WP_119815281.1">
    <property type="nucleotide sequence ID" value="NZ_CP025066.1"/>
</dbReference>
<evidence type="ECO:0000256" key="2">
    <source>
        <dbReference type="ARBA" id="ARBA00022679"/>
    </source>
</evidence>
<evidence type="ECO:0000259" key="4">
    <source>
        <dbReference type="Pfam" id="PF08241"/>
    </source>
</evidence>
<proteinExistence type="predicted"/>
<keyword evidence="1 5" id="KW-0489">Methyltransferase</keyword>
<dbReference type="GO" id="GO:0032259">
    <property type="term" value="P:methylation"/>
    <property type="evidence" value="ECO:0007669"/>
    <property type="project" value="UniProtKB-KW"/>
</dbReference>
<feature type="domain" description="Methyltransferase type 11" evidence="4">
    <location>
        <begin position="42"/>
        <end position="133"/>
    </location>
</feature>
<dbReference type="InterPro" id="IPR023576">
    <property type="entry name" value="UbiE/COQ5_MeTrFase_CS"/>
</dbReference>
<sequence length="185" mass="20244">MGHHTFDIDQAENLEDEGRYRYLSAEEFRSLVRPADGETLADLGSGTGFYTDLIAPDIERLYAVDVQAEMHEYYREKGLPESVETVTADVADLPVADDELDGAFSTMTYHEFVGDDALAELARVIRPGGRLVVVDWSARGDGESGPPVEEREDLSAAAGALADAGFRVTRGEERNETFLVAAIRS</sequence>
<dbReference type="AlphaFoldDB" id="A0A343TH41"/>
<evidence type="ECO:0000313" key="6">
    <source>
        <dbReference type="Proteomes" id="UP000263012"/>
    </source>
</evidence>
<dbReference type="Proteomes" id="UP000263012">
    <property type="component" value="Chromosome"/>
</dbReference>
<evidence type="ECO:0000313" key="5">
    <source>
        <dbReference type="EMBL" id="AUX08413.1"/>
    </source>
</evidence>
<name>A0A343TH41_9EURY</name>
<reference evidence="6" key="1">
    <citation type="submission" date="2017-11" db="EMBL/GenBank/DDBJ databases">
        <title>Phenotypic and genomic properties of facultatively anaerobic sulfur-reducing natronoarchaea from hypersaline soda lakes.</title>
        <authorList>
            <person name="Sorokin D.Y."/>
            <person name="Kublanov I.V."/>
            <person name="Roman P."/>
            <person name="Sinninghe Damste J.S."/>
            <person name="Golyshin P.N."/>
            <person name="Rojo D."/>
            <person name="Ciordia S."/>
            <person name="Mena M.D.C."/>
            <person name="Ferrer M."/>
            <person name="Messina E."/>
            <person name="Smedile F."/>
            <person name="La Spada G."/>
            <person name="La Cono V."/>
            <person name="Yakimov M.M."/>
        </authorList>
    </citation>
    <scope>NUCLEOTIDE SEQUENCE [LARGE SCALE GENOMIC DNA]</scope>
    <source>
        <strain evidence="6">AArc-Sl</strain>
    </source>
</reference>
<keyword evidence="2 5" id="KW-0808">Transferase</keyword>
<dbReference type="InterPro" id="IPR029063">
    <property type="entry name" value="SAM-dependent_MTases_sf"/>
</dbReference>
<dbReference type="PANTHER" id="PTHR43591">
    <property type="entry name" value="METHYLTRANSFERASE"/>
    <property type="match status" value="1"/>
</dbReference>
<dbReference type="GO" id="GO:0008757">
    <property type="term" value="F:S-adenosylmethionine-dependent methyltransferase activity"/>
    <property type="evidence" value="ECO:0007669"/>
    <property type="project" value="InterPro"/>
</dbReference>
<dbReference type="GeneID" id="37877110"/>
<evidence type="ECO:0000256" key="1">
    <source>
        <dbReference type="ARBA" id="ARBA00022603"/>
    </source>
</evidence>
<dbReference type="CDD" id="cd02440">
    <property type="entry name" value="AdoMet_MTases"/>
    <property type="match status" value="1"/>
</dbReference>
<gene>
    <name evidence="5" type="ORF">AArcSl_0767</name>
</gene>
<keyword evidence="6" id="KW-1185">Reference proteome</keyword>
<dbReference type="InterPro" id="IPR013216">
    <property type="entry name" value="Methyltransf_11"/>
</dbReference>
<dbReference type="OrthoDB" id="302307at2157"/>
<dbReference type="PROSITE" id="PS01184">
    <property type="entry name" value="UBIE_2"/>
    <property type="match status" value="1"/>
</dbReference>
<keyword evidence="3" id="KW-0949">S-adenosyl-L-methionine</keyword>
<dbReference type="EMBL" id="CP025066">
    <property type="protein sequence ID" value="AUX08413.1"/>
    <property type="molecule type" value="Genomic_DNA"/>
</dbReference>
<evidence type="ECO:0000256" key="3">
    <source>
        <dbReference type="ARBA" id="ARBA00022691"/>
    </source>
</evidence>
<protein>
    <submittedName>
        <fullName evidence="5">Methyltransferase type 11</fullName>
    </submittedName>
</protein>
<dbReference type="Pfam" id="PF08241">
    <property type="entry name" value="Methyltransf_11"/>
    <property type="match status" value="1"/>
</dbReference>